<name>A0ACC1XWK2_MELAZ</name>
<evidence type="ECO:0000313" key="2">
    <source>
        <dbReference type="Proteomes" id="UP001164539"/>
    </source>
</evidence>
<gene>
    <name evidence="1" type="ORF">OWV82_013904</name>
</gene>
<sequence length="162" mass="18831">MGISVDSRMFYHGLYALCSLSEETFERKVELLRSYGFSRDEFIEMFRKAPRLLIVSEEKLQSGLEFFLKKIELEKAALFSMPVSLIYSMENRVVPRYRVFKILISKGLLKKQCTFTQMLPMTEEKFLQKFVLRFGDDAEELFLAFKGQSLGSLSSPCSEEES</sequence>
<keyword evidence="2" id="KW-1185">Reference proteome</keyword>
<organism evidence="1 2">
    <name type="scientific">Melia azedarach</name>
    <name type="common">Chinaberry tree</name>
    <dbReference type="NCBI Taxonomy" id="155640"/>
    <lineage>
        <taxon>Eukaryota</taxon>
        <taxon>Viridiplantae</taxon>
        <taxon>Streptophyta</taxon>
        <taxon>Embryophyta</taxon>
        <taxon>Tracheophyta</taxon>
        <taxon>Spermatophyta</taxon>
        <taxon>Magnoliopsida</taxon>
        <taxon>eudicotyledons</taxon>
        <taxon>Gunneridae</taxon>
        <taxon>Pentapetalae</taxon>
        <taxon>rosids</taxon>
        <taxon>malvids</taxon>
        <taxon>Sapindales</taxon>
        <taxon>Meliaceae</taxon>
        <taxon>Melia</taxon>
    </lineage>
</organism>
<dbReference type="Proteomes" id="UP001164539">
    <property type="component" value="Chromosome 7"/>
</dbReference>
<protein>
    <submittedName>
        <fullName evidence="1">Transcription termination factor like</fullName>
    </submittedName>
</protein>
<reference evidence="1 2" key="1">
    <citation type="journal article" date="2023" name="Science">
        <title>Complex scaffold remodeling in plant triterpene biosynthesis.</title>
        <authorList>
            <person name="De La Pena R."/>
            <person name="Hodgson H."/>
            <person name="Liu J.C."/>
            <person name="Stephenson M.J."/>
            <person name="Martin A.C."/>
            <person name="Owen C."/>
            <person name="Harkess A."/>
            <person name="Leebens-Mack J."/>
            <person name="Jimenez L.E."/>
            <person name="Osbourn A."/>
            <person name="Sattely E.S."/>
        </authorList>
    </citation>
    <scope>NUCLEOTIDE SEQUENCE [LARGE SCALE GENOMIC DNA]</scope>
    <source>
        <strain evidence="2">cv. JPN11</strain>
        <tissue evidence="1">Leaf</tissue>
    </source>
</reference>
<evidence type="ECO:0000313" key="1">
    <source>
        <dbReference type="EMBL" id="KAJ4715561.1"/>
    </source>
</evidence>
<proteinExistence type="predicted"/>
<accession>A0ACC1XWK2</accession>
<comment type="caution">
    <text evidence="1">The sequence shown here is derived from an EMBL/GenBank/DDBJ whole genome shotgun (WGS) entry which is preliminary data.</text>
</comment>
<dbReference type="EMBL" id="CM051400">
    <property type="protein sequence ID" value="KAJ4715561.1"/>
    <property type="molecule type" value="Genomic_DNA"/>
</dbReference>